<dbReference type="GO" id="GO:0003676">
    <property type="term" value="F:nucleic acid binding"/>
    <property type="evidence" value="ECO:0007669"/>
    <property type="project" value="InterPro"/>
</dbReference>
<dbReference type="Pfam" id="PF01336">
    <property type="entry name" value="tRNA_anti-codon"/>
    <property type="match status" value="1"/>
</dbReference>
<evidence type="ECO:0000256" key="3">
    <source>
        <dbReference type="ARBA" id="ARBA00022840"/>
    </source>
</evidence>
<feature type="domain" description="Aminoacyl-tRNA synthetase class II (D/K/N)" evidence="6">
    <location>
        <begin position="132"/>
        <end position="189"/>
    </location>
</feature>
<dbReference type="SUPFAM" id="SSF55681">
    <property type="entry name" value="Class II aaRS and biotin synthetases"/>
    <property type="match status" value="1"/>
</dbReference>
<name>A0A834HV35_RHYFE</name>
<dbReference type="InterPro" id="IPR045864">
    <property type="entry name" value="aa-tRNA-synth_II/BPL/LPL"/>
</dbReference>
<dbReference type="Pfam" id="PF00152">
    <property type="entry name" value="tRNA-synt_2"/>
    <property type="match status" value="1"/>
</dbReference>
<dbReference type="GO" id="GO:0005524">
    <property type="term" value="F:ATP binding"/>
    <property type="evidence" value="ECO:0007669"/>
    <property type="project" value="UniProtKB-KW"/>
</dbReference>
<dbReference type="InterPro" id="IPR004365">
    <property type="entry name" value="NA-bd_OB_tRNA"/>
</dbReference>
<dbReference type="GO" id="GO:0005739">
    <property type="term" value="C:mitochondrion"/>
    <property type="evidence" value="ECO:0007669"/>
    <property type="project" value="TreeGrafter"/>
</dbReference>
<keyword evidence="1" id="KW-0436">Ligase</keyword>
<feature type="domain" description="OB" evidence="7">
    <location>
        <begin position="37"/>
        <end position="107"/>
    </location>
</feature>
<evidence type="ECO:0008006" key="10">
    <source>
        <dbReference type="Google" id="ProtNLM"/>
    </source>
</evidence>
<evidence type="ECO:0000313" key="8">
    <source>
        <dbReference type="EMBL" id="KAF7269060.1"/>
    </source>
</evidence>
<dbReference type="CDD" id="cd04318">
    <property type="entry name" value="EcAsnRS_like_N"/>
    <property type="match status" value="1"/>
</dbReference>
<evidence type="ECO:0000256" key="2">
    <source>
        <dbReference type="ARBA" id="ARBA00022741"/>
    </source>
</evidence>
<reference evidence="8" key="1">
    <citation type="submission" date="2020-08" db="EMBL/GenBank/DDBJ databases">
        <title>Genome sequencing and assembly of the red palm weevil Rhynchophorus ferrugineus.</title>
        <authorList>
            <person name="Dias G.B."/>
            <person name="Bergman C.M."/>
            <person name="Manee M."/>
        </authorList>
    </citation>
    <scope>NUCLEOTIDE SEQUENCE</scope>
    <source>
        <strain evidence="8">AA-2017</strain>
        <tissue evidence="8">Whole larva</tissue>
    </source>
</reference>
<dbReference type="OrthoDB" id="360585at2759"/>
<dbReference type="Gene3D" id="2.40.50.140">
    <property type="entry name" value="Nucleic acid-binding proteins"/>
    <property type="match status" value="1"/>
</dbReference>
<dbReference type="AlphaFoldDB" id="A0A834HV35"/>
<evidence type="ECO:0000259" key="6">
    <source>
        <dbReference type="Pfam" id="PF00152"/>
    </source>
</evidence>
<dbReference type="PANTHER" id="PTHR22594:SF34">
    <property type="entry name" value="ASPARAGINE--TRNA LIGASE, MITOCHONDRIAL-RELATED"/>
    <property type="match status" value="1"/>
</dbReference>
<dbReference type="PANTHER" id="PTHR22594">
    <property type="entry name" value="ASPARTYL/LYSYL-TRNA SYNTHETASE"/>
    <property type="match status" value="1"/>
</dbReference>
<evidence type="ECO:0000259" key="7">
    <source>
        <dbReference type="Pfam" id="PF01336"/>
    </source>
</evidence>
<dbReference type="SUPFAM" id="SSF50249">
    <property type="entry name" value="Nucleic acid-binding proteins"/>
    <property type="match status" value="1"/>
</dbReference>
<evidence type="ECO:0000313" key="9">
    <source>
        <dbReference type="Proteomes" id="UP000625711"/>
    </source>
</evidence>
<sequence>MFRTFIYNSNITYIKRGFCERRTVLNVIKKGDVGEKVSVQGWVKSLRKQKDLTFYDINDGSTVKNLQIIVQDKSHGKINVGSSVRADGILQKSPKGQNEVNAENLVLIGGCDLNEGYPFAPRKKYAPEYVREYLHLRPQTRRFGSLLRVRHGATVAFHKYLDQIGYVCIQTPIITSNDCEGAGEVFKVVPDNVDLLKSMYQDSYI</sequence>
<keyword evidence="2" id="KW-0547">Nucleotide-binding</keyword>
<proteinExistence type="predicted"/>
<evidence type="ECO:0000256" key="4">
    <source>
        <dbReference type="ARBA" id="ARBA00022917"/>
    </source>
</evidence>
<dbReference type="GO" id="GO:0004816">
    <property type="term" value="F:asparagine-tRNA ligase activity"/>
    <property type="evidence" value="ECO:0007669"/>
    <property type="project" value="TreeGrafter"/>
</dbReference>
<comment type="caution">
    <text evidence="8">The sequence shown here is derived from an EMBL/GenBank/DDBJ whole genome shotgun (WGS) entry which is preliminary data.</text>
</comment>
<dbReference type="EMBL" id="JAACXV010014263">
    <property type="protein sequence ID" value="KAF7269060.1"/>
    <property type="molecule type" value="Genomic_DNA"/>
</dbReference>
<protein>
    <recommendedName>
        <fullName evidence="10">Asparaginyl-tRNA synthetase</fullName>
    </recommendedName>
</protein>
<dbReference type="InterPro" id="IPR004364">
    <property type="entry name" value="Aa-tRNA-synt_II"/>
</dbReference>
<dbReference type="InterPro" id="IPR012340">
    <property type="entry name" value="NA-bd_OB-fold"/>
</dbReference>
<evidence type="ECO:0000256" key="1">
    <source>
        <dbReference type="ARBA" id="ARBA00022598"/>
    </source>
</evidence>
<keyword evidence="5" id="KW-0030">Aminoacyl-tRNA synthetase</keyword>
<dbReference type="Proteomes" id="UP000625711">
    <property type="component" value="Unassembled WGS sequence"/>
</dbReference>
<evidence type="ECO:0000256" key="5">
    <source>
        <dbReference type="ARBA" id="ARBA00023146"/>
    </source>
</evidence>
<dbReference type="Gene3D" id="3.30.930.10">
    <property type="entry name" value="Bira Bifunctional Protein, Domain 2"/>
    <property type="match status" value="1"/>
</dbReference>
<organism evidence="8 9">
    <name type="scientific">Rhynchophorus ferrugineus</name>
    <name type="common">Red palm weevil</name>
    <name type="synonym">Curculio ferrugineus</name>
    <dbReference type="NCBI Taxonomy" id="354439"/>
    <lineage>
        <taxon>Eukaryota</taxon>
        <taxon>Metazoa</taxon>
        <taxon>Ecdysozoa</taxon>
        <taxon>Arthropoda</taxon>
        <taxon>Hexapoda</taxon>
        <taxon>Insecta</taxon>
        <taxon>Pterygota</taxon>
        <taxon>Neoptera</taxon>
        <taxon>Endopterygota</taxon>
        <taxon>Coleoptera</taxon>
        <taxon>Polyphaga</taxon>
        <taxon>Cucujiformia</taxon>
        <taxon>Curculionidae</taxon>
        <taxon>Dryophthorinae</taxon>
        <taxon>Rhynchophorus</taxon>
    </lineage>
</organism>
<keyword evidence="3" id="KW-0067">ATP-binding</keyword>
<keyword evidence="4" id="KW-0648">Protein biosynthesis</keyword>
<accession>A0A834HV35</accession>
<dbReference type="GO" id="GO:0006421">
    <property type="term" value="P:asparaginyl-tRNA aminoacylation"/>
    <property type="evidence" value="ECO:0007669"/>
    <property type="project" value="TreeGrafter"/>
</dbReference>
<keyword evidence="9" id="KW-1185">Reference proteome</keyword>
<gene>
    <name evidence="8" type="ORF">GWI33_017877</name>
</gene>